<gene>
    <name evidence="3" type="ORF">CALVIDRAFT_567174</name>
</gene>
<feature type="transmembrane region" description="Helical" evidence="2">
    <location>
        <begin position="84"/>
        <end position="104"/>
    </location>
</feature>
<dbReference type="Proteomes" id="UP000076738">
    <property type="component" value="Unassembled WGS sequence"/>
</dbReference>
<dbReference type="EMBL" id="KV417308">
    <property type="protein sequence ID" value="KZO92688.1"/>
    <property type="molecule type" value="Genomic_DNA"/>
</dbReference>
<name>A0A167IIT7_CALVF</name>
<proteinExistence type="predicted"/>
<keyword evidence="2" id="KW-0812">Transmembrane</keyword>
<dbReference type="OrthoDB" id="10398351at2759"/>
<organism evidence="3 4">
    <name type="scientific">Calocera viscosa (strain TUFC12733)</name>
    <dbReference type="NCBI Taxonomy" id="1330018"/>
    <lineage>
        <taxon>Eukaryota</taxon>
        <taxon>Fungi</taxon>
        <taxon>Dikarya</taxon>
        <taxon>Basidiomycota</taxon>
        <taxon>Agaricomycotina</taxon>
        <taxon>Dacrymycetes</taxon>
        <taxon>Dacrymycetales</taxon>
        <taxon>Dacrymycetaceae</taxon>
        <taxon>Calocera</taxon>
    </lineage>
</organism>
<feature type="region of interest" description="Disordered" evidence="1">
    <location>
        <begin position="1"/>
        <end position="23"/>
    </location>
</feature>
<reference evidence="3 4" key="1">
    <citation type="journal article" date="2016" name="Mol. Biol. Evol.">
        <title>Comparative Genomics of Early-Diverging Mushroom-Forming Fungi Provides Insights into the Origins of Lignocellulose Decay Capabilities.</title>
        <authorList>
            <person name="Nagy L.G."/>
            <person name="Riley R."/>
            <person name="Tritt A."/>
            <person name="Adam C."/>
            <person name="Daum C."/>
            <person name="Floudas D."/>
            <person name="Sun H."/>
            <person name="Yadav J.S."/>
            <person name="Pangilinan J."/>
            <person name="Larsson K.H."/>
            <person name="Matsuura K."/>
            <person name="Barry K."/>
            <person name="Labutti K."/>
            <person name="Kuo R."/>
            <person name="Ohm R.A."/>
            <person name="Bhattacharya S.S."/>
            <person name="Shirouzu T."/>
            <person name="Yoshinaga Y."/>
            <person name="Martin F.M."/>
            <person name="Grigoriev I.V."/>
            <person name="Hibbett D.S."/>
        </authorList>
    </citation>
    <scope>NUCLEOTIDE SEQUENCE [LARGE SCALE GENOMIC DNA]</scope>
    <source>
        <strain evidence="3 4">TUFC12733</strain>
    </source>
</reference>
<dbReference type="AlphaFoldDB" id="A0A167IIT7"/>
<keyword evidence="2" id="KW-1133">Transmembrane helix</keyword>
<evidence type="ECO:0000313" key="3">
    <source>
        <dbReference type="EMBL" id="KZO92688.1"/>
    </source>
</evidence>
<keyword evidence="4" id="KW-1185">Reference proteome</keyword>
<evidence type="ECO:0000313" key="4">
    <source>
        <dbReference type="Proteomes" id="UP000076738"/>
    </source>
</evidence>
<accession>A0A167IIT7</accession>
<sequence length="343" mass="38087">MDLKGKGKAGYQRVPGDQEPPSQGLDIELDSLQGGTSRFPIRYLKDNVRLDDEAQGAPGEQGVLYHEKQWPSNRRVWKRRWCEWRIILLLVLGTMVFGTIVFAIKGRPKQPNIPLVIHPVSFGSDLGCIAPYFYIHEHEEQGYSLYNSTSMSIPLAGTDFTLTIMGYIATGTVTLIWDRDLPASSASVEMSISSQNPGFFDFTAQFQEATRGFFLNVYDEANDMTNCVVYNLTLRLPSEVSTLSLNLQSRGQVRFLPPSHPMLDDGTGAATEPHTLEQLSATFSSNRTGSMLILSEAFRTEKASITMSLGEITGSWRMPRQLELSLGPEVDVGAGLEFFPFDG</sequence>
<evidence type="ECO:0000256" key="2">
    <source>
        <dbReference type="SAM" id="Phobius"/>
    </source>
</evidence>
<protein>
    <submittedName>
        <fullName evidence="3">Uncharacterized protein</fullName>
    </submittedName>
</protein>
<keyword evidence="2" id="KW-0472">Membrane</keyword>
<evidence type="ECO:0000256" key="1">
    <source>
        <dbReference type="SAM" id="MobiDB-lite"/>
    </source>
</evidence>